<keyword evidence="2" id="KW-1185">Reference proteome</keyword>
<reference evidence="1 2" key="1">
    <citation type="submission" date="2022-12" db="EMBL/GenBank/DDBJ databases">
        <title>Chitinophagaceae gen. sp. nov., a new member of the family Chitinophagaceae, isolated from soil in a chemical factory.</title>
        <authorList>
            <person name="Ke Z."/>
        </authorList>
    </citation>
    <scope>NUCLEOTIDE SEQUENCE [LARGE SCALE GENOMIC DNA]</scope>
    <source>
        <strain evidence="1 2">LY-5</strain>
    </source>
</reference>
<dbReference type="Proteomes" id="UP001210231">
    <property type="component" value="Unassembled WGS sequence"/>
</dbReference>
<evidence type="ECO:0000313" key="1">
    <source>
        <dbReference type="EMBL" id="MDA3616839.1"/>
    </source>
</evidence>
<gene>
    <name evidence="1" type="ORF">O3P16_18690</name>
</gene>
<name>A0ABT4UPR1_9BACT</name>
<accession>A0ABT4UPR1</accession>
<sequence length="165" mass="18250">LNGILEIPKDKRMVISGWVKEDCGNSVTGVPCGKTTFNDGYLSLNIPNGIFKASGPIIEGWQRIEGVFTVPASTTSLQLSFNNSSGGNVYFDDLRIHPYNGNMKSYVYDPVNLRLVAELDANNFSKYYEYDGEGTLIRTKAETVEGIKTINETRSSKQKVINAIQ</sequence>
<proteinExistence type="predicted"/>
<comment type="caution">
    <text evidence="1">The sequence shown here is derived from an EMBL/GenBank/DDBJ whole genome shotgun (WGS) entry which is preliminary data.</text>
</comment>
<feature type="non-terminal residue" evidence="1">
    <location>
        <position position="1"/>
    </location>
</feature>
<dbReference type="Gene3D" id="2.60.120.260">
    <property type="entry name" value="Galactose-binding domain-like"/>
    <property type="match status" value="1"/>
</dbReference>
<organism evidence="1 2">
    <name type="scientific">Polluticaenibacter yanchengensis</name>
    <dbReference type="NCBI Taxonomy" id="3014562"/>
    <lineage>
        <taxon>Bacteria</taxon>
        <taxon>Pseudomonadati</taxon>
        <taxon>Bacteroidota</taxon>
        <taxon>Chitinophagia</taxon>
        <taxon>Chitinophagales</taxon>
        <taxon>Chitinophagaceae</taxon>
        <taxon>Polluticaenibacter</taxon>
    </lineage>
</organism>
<dbReference type="EMBL" id="JAQGEF010000050">
    <property type="protein sequence ID" value="MDA3616839.1"/>
    <property type="molecule type" value="Genomic_DNA"/>
</dbReference>
<evidence type="ECO:0000313" key="2">
    <source>
        <dbReference type="Proteomes" id="UP001210231"/>
    </source>
</evidence>
<protein>
    <submittedName>
        <fullName evidence="1">Uncharacterized protein</fullName>
    </submittedName>
</protein>
<dbReference type="RefSeq" id="WP_407033168.1">
    <property type="nucleotide sequence ID" value="NZ_JAQGEF010000050.1"/>
</dbReference>